<name>A0ABD1VP79_9LAMI</name>
<protein>
    <submittedName>
        <fullName evidence="2">Protein FAR1-RELATED SEQUENCE</fullName>
    </submittedName>
</protein>
<feature type="compositionally biased region" description="Basic and acidic residues" evidence="1">
    <location>
        <begin position="286"/>
        <end position="301"/>
    </location>
</feature>
<feature type="region of interest" description="Disordered" evidence="1">
    <location>
        <begin position="276"/>
        <end position="309"/>
    </location>
</feature>
<reference evidence="3" key="1">
    <citation type="submission" date="2024-07" db="EMBL/GenBank/DDBJ databases">
        <title>Two chromosome-level genome assemblies of Korean endemic species Abeliophyllum distichum and Forsythia ovata (Oleaceae).</title>
        <authorList>
            <person name="Jang H."/>
        </authorList>
    </citation>
    <scope>NUCLEOTIDE SEQUENCE [LARGE SCALE GENOMIC DNA]</scope>
</reference>
<organism evidence="2 3">
    <name type="scientific">Abeliophyllum distichum</name>
    <dbReference type="NCBI Taxonomy" id="126358"/>
    <lineage>
        <taxon>Eukaryota</taxon>
        <taxon>Viridiplantae</taxon>
        <taxon>Streptophyta</taxon>
        <taxon>Embryophyta</taxon>
        <taxon>Tracheophyta</taxon>
        <taxon>Spermatophyta</taxon>
        <taxon>Magnoliopsida</taxon>
        <taxon>eudicotyledons</taxon>
        <taxon>Gunneridae</taxon>
        <taxon>Pentapetalae</taxon>
        <taxon>asterids</taxon>
        <taxon>lamiids</taxon>
        <taxon>Lamiales</taxon>
        <taxon>Oleaceae</taxon>
        <taxon>Forsythieae</taxon>
        <taxon>Abeliophyllum</taxon>
    </lineage>
</organism>
<keyword evidence="3" id="KW-1185">Reference proteome</keyword>
<dbReference type="AlphaFoldDB" id="A0ABD1VP79"/>
<accession>A0ABD1VP79</accession>
<sequence>MEIDFGSPSSVRCVERDLRNHERYMREEQKEHDADTLIENFTLEKEKSPIFYFITSLIRIISCSDVFGLTPSQEDDIIICVVIDEVPGIHVQCTAPLIITDQDAAIVKDISIVMPVIFHRFCIWHLLNKFSEKINAMLYNEQYHRLVHIIKDSETPKEFEQRCNTAMDTTDLHCNEWLRTMYGLRTRWVPAYVNHIFNAGMSSSQRVESGHSFFKKHILHRWTKNAKVGSIYDTNYVFSNDHGPDKSLKTQHRLMAHKASMFEHLHLRAEEIDIQGNNVNPHSSSKSREPQVVEDPSEARAKGYGKRLKSSKEKAISRCNQQCSVCGAAGHDKSTC</sequence>
<comment type="caution">
    <text evidence="2">The sequence shown here is derived from an EMBL/GenBank/DDBJ whole genome shotgun (WGS) entry which is preliminary data.</text>
</comment>
<proteinExistence type="predicted"/>
<evidence type="ECO:0000256" key="1">
    <source>
        <dbReference type="SAM" id="MobiDB-lite"/>
    </source>
</evidence>
<gene>
    <name evidence="2" type="ORF">Adt_00135</name>
</gene>
<dbReference type="EMBL" id="JBFOLK010000001">
    <property type="protein sequence ID" value="KAL2539157.1"/>
    <property type="molecule type" value="Genomic_DNA"/>
</dbReference>
<dbReference type="PANTHER" id="PTHR47718">
    <property type="entry name" value="OS01G0519700 PROTEIN"/>
    <property type="match status" value="1"/>
</dbReference>
<dbReference type="Proteomes" id="UP001604336">
    <property type="component" value="Unassembled WGS sequence"/>
</dbReference>
<evidence type="ECO:0000313" key="3">
    <source>
        <dbReference type="Proteomes" id="UP001604336"/>
    </source>
</evidence>
<evidence type="ECO:0000313" key="2">
    <source>
        <dbReference type="EMBL" id="KAL2539157.1"/>
    </source>
</evidence>